<dbReference type="InterPro" id="IPR019734">
    <property type="entry name" value="TPR_rpt"/>
</dbReference>
<name>A0ABP7LKC0_9GAMM</name>
<keyword evidence="4" id="KW-1185">Reference proteome</keyword>
<keyword evidence="1" id="KW-0067">ATP-binding</keyword>
<dbReference type="InterPro" id="IPR011990">
    <property type="entry name" value="TPR-like_helical_dom_sf"/>
</dbReference>
<feature type="domain" description="ATP-grasp" evidence="2">
    <location>
        <begin position="628"/>
        <end position="676"/>
    </location>
</feature>
<dbReference type="InterPro" id="IPR013815">
    <property type="entry name" value="ATP_grasp_subdomain_1"/>
</dbReference>
<reference evidence="4" key="1">
    <citation type="journal article" date="2019" name="Int. J. Syst. Evol. Microbiol.">
        <title>The Global Catalogue of Microorganisms (GCM) 10K type strain sequencing project: providing services to taxonomists for standard genome sequencing and annotation.</title>
        <authorList>
            <consortium name="The Broad Institute Genomics Platform"/>
            <consortium name="The Broad Institute Genome Sequencing Center for Infectious Disease"/>
            <person name="Wu L."/>
            <person name="Ma J."/>
        </authorList>
    </citation>
    <scope>NUCLEOTIDE SEQUENCE [LARGE SCALE GENOMIC DNA]</scope>
    <source>
        <strain evidence="4">JCM 16914</strain>
    </source>
</reference>
<evidence type="ECO:0000256" key="1">
    <source>
        <dbReference type="PROSITE-ProRule" id="PRU00409"/>
    </source>
</evidence>
<sequence length="698" mass="78721">MAKLPVTRPSRTGLPTEQQADALYQQALAALKQKQHAQAISHLTAALRAEPLHINALMLQARVLAEFDKYDSAIELMQLAVTQQPDEPEACFLLARWLTRVGRQRMATAMMHRAVQLRPNHDAPRRYLAALYGNMGHDEQSQYWAKKAIRSKAFSVREAKVETKLTVLALFTQASGSLGINRKTFGIQTTEGHNNLAGLLDSDHITVIRFHVDTLDQQPELLRKLPAADVIYNSITDPERCEHALHLAQKVCDRIDLPVINEPRAVLAASREGNYQRFKDNPDVILPKSVKVENTQASARAIVEQAIKDHGFELPVIIRLAGYQGGKFMHKVDDLDSHDFTELDEKLAKEPQTAYVIQYHDVSYIDERLPETRLYPKFRAFMVGNTLYPAHIYTADHYNVHHKLADPFMHDNRWLLDEERDFCENPVEHLGKAQWQALEAAMRDMGMGYNGVDFAPSTDPAHKGELVVFEINPAMRNWVNQLPEGDHVQQAWNRITQAAHQYFVETGDVDPWAYVLPKGQAPQFVIPTDVECHPKQALPHHGAANQAWLAERLGDANDFSDSAFFDTRHYIDEALLEHTAREQGIQVTRHPGRMLTLTQGQQQTLFYINAPRIPLATHLLDGDKAVLKALFTRQGLPTPTGRAFNDIDAAYRYFAACTVPQVVKPINGFASRGVSVHVSSPDAFRAAWQKPGLFMRLA</sequence>
<dbReference type="EMBL" id="BAAAZT010000046">
    <property type="protein sequence ID" value="GAA3902361.1"/>
    <property type="molecule type" value="Genomic_DNA"/>
</dbReference>
<dbReference type="SUPFAM" id="SSF48452">
    <property type="entry name" value="TPR-like"/>
    <property type="match status" value="1"/>
</dbReference>
<gene>
    <name evidence="3" type="ORF">GCM10022228_11010</name>
</gene>
<accession>A0ABP7LKC0</accession>
<keyword evidence="1" id="KW-0547">Nucleotide-binding</keyword>
<proteinExistence type="predicted"/>
<dbReference type="Proteomes" id="UP001500133">
    <property type="component" value="Unassembled WGS sequence"/>
</dbReference>
<protein>
    <recommendedName>
        <fullName evidence="2">ATP-grasp domain-containing protein</fullName>
    </recommendedName>
</protein>
<dbReference type="SUPFAM" id="SSF56059">
    <property type="entry name" value="Glutathione synthetase ATP-binding domain-like"/>
    <property type="match status" value="2"/>
</dbReference>
<evidence type="ECO:0000313" key="4">
    <source>
        <dbReference type="Proteomes" id="UP001500133"/>
    </source>
</evidence>
<dbReference type="InterPro" id="IPR011761">
    <property type="entry name" value="ATP-grasp"/>
</dbReference>
<organism evidence="3 4">
    <name type="scientific">Halomonas cibimaris</name>
    <dbReference type="NCBI Taxonomy" id="657012"/>
    <lineage>
        <taxon>Bacteria</taxon>
        <taxon>Pseudomonadati</taxon>
        <taxon>Pseudomonadota</taxon>
        <taxon>Gammaproteobacteria</taxon>
        <taxon>Oceanospirillales</taxon>
        <taxon>Halomonadaceae</taxon>
        <taxon>Halomonas</taxon>
    </lineage>
</organism>
<dbReference type="Pfam" id="PF13432">
    <property type="entry name" value="TPR_16"/>
    <property type="match status" value="1"/>
</dbReference>
<dbReference type="RefSeq" id="WP_344703150.1">
    <property type="nucleotide sequence ID" value="NZ_BAAAZT010000046.1"/>
</dbReference>
<dbReference type="Gene3D" id="1.25.40.10">
    <property type="entry name" value="Tetratricopeptide repeat domain"/>
    <property type="match status" value="1"/>
</dbReference>
<evidence type="ECO:0000259" key="2">
    <source>
        <dbReference type="PROSITE" id="PS50975"/>
    </source>
</evidence>
<dbReference type="PROSITE" id="PS50975">
    <property type="entry name" value="ATP_GRASP"/>
    <property type="match status" value="1"/>
</dbReference>
<dbReference type="SMART" id="SM00028">
    <property type="entry name" value="TPR"/>
    <property type="match status" value="3"/>
</dbReference>
<comment type="caution">
    <text evidence="3">The sequence shown here is derived from an EMBL/GenBank/DDBJ whole genome shotgun (WGS) entry which is preliminary data.</text>
</comment>
<dbReference type="Gene3D" id="3.30.1490.20">
    <property type="entry name" value="ATP-grasp fold, A domain"/>
    <property type="match status" value="1"/>
</dbReference>
<evidence type="ECO:0000313" key="3">
    <source>
        <dbReference type="EMBL" id="GAA3902361.1"/>
    </source>
</evidence>